<gene>
    <name evidence="2" type="ORF">FANTH_12642</name>
</gene>
<name>A0A8H5DRR8_9HYPO</name>
<accession>A0A8H5DRR8</accession>
<dbReference type="Proteomes" id="UP000573603">
    <property type="component" value="Unassembled WGS sequence"/>
</dbReference>
<evidence type="ECO:0000313" key="2">
    <source>
        <dbReference type="EMBL" id="KAF5233166.1"/>
    </source>
</evidence>
<keyword evidence="3" id="KW-1185">Reference proteome</keyword>
<proteinExistence type="predicted"/>
<evidence type="ECO:0000313" key="3">
    <source>
        <dbReference type="Proteomes" id="UP000573603"/>
    </source>
</evidence>
<protein>
    <submittedName>
        <fullName evidence="2">Uncharacterized protein</fullName>
    </submittedName>
</protein>
<organism evidence="2 3">
    <name type="scientific">Fusarium anthophilum</name>
    <dbReference type="NCBI Taxonomy" id="48485"/>
    <lineage>
        <taxon>Eukaryota</taxon>
        <taxon>Fungi</taxon>
        <taxon>Dikarya</taxon>
        <taxon>Ascomycota</taxon>
        <taxon>Pezizomycotina</taxon>
        <taxon>Sordariomycetes</taxon>
        <taxon>Hypocreomycetidae</taxon>
        <taxon>Hypocreales</taxon>
        <taxon>Nectriaceae</taxon>
        <taxon>Fusarium</taxon>
        <taxon>Fusarium fujikuroi species complex</taxon>
    </lineage>
</organism>
<feature type="compositionally biased region" description="Basic and acidic residues" evidence="1">
    <location>
        <begin position="1"/>
        <end position="10"/>
    </location>
</feature>
<sequence length="337" mass="37729">MSERNDDREPAGLGQPPTGDFSDELESLVRSIYEENEKITLGTVEDIIGDAESVVNKRYDQQSEQQIEAQWQASERKASSDVIGTRGNNDFPSRNLWNFCLRFMGQAPPMMLSPLHCLQFVPVQKSVVTSHLFSHGVCMSLARLIVHPVWEQNHYRFIDTLLYAANHRVGALQNFRWTFFTEDGGPAWEILNENLMAVGGPQLPNTVHELHFDARNIAIARGETPGVFSDLLCRIGEIATVSRSPSSSELERLKNGVVPFNGRDLEVMEKAIDSMASTEPKIGYPVQVVYNAFKAAKDTDDALLKGRIREFDARACKQVLRIAARPENRGTVILSPD</sequence>
<comment type="caution">
    <text evidence="2">The sequence shown here is derived from an EMBL/GenBank/DDBJ whole genome shotgun (WGS) entry which is preliminary data.</text>
</comment>
<evidence type="ECO:0000256" key="1">
    <source>
        <dbReference type="SAM" id="MobiDB-lite"/>
    </source>
</evidence>
<dbReference type="AlphaFoldDB" id="A0A8H5DRR8"/>
<feature type="region of interest" description="Disordered" evidence="1">
    <location>
        <begin position="1"/>
        <end position="24"/>
    </location>
</feature>
<dbReference type="EMBL" id="JABEVY010000420">
    <property type="protein sequence ID" value="KAF5233166.1"/>
    <property type="molecule type" value="Genomic_DNA"/>
</dbReference>
<reference evidence="2 3" key="1">
    <citation type="journal article" date="2020" name="BMC Genomics">
        <title>Correction to: Identification and distribution of gene clusters required for synthesis of sphingolipid metabolism inhibitors in diverse species of the filamentous fungus Fusarium.</title>
        <authorList>
            <person name="Kim H.S."/>
            <person name="Lohmar J.M."/>
            <person name="Busman M."/>
            <person name="Brown D.W."/>
            <person name="Naumann T.A."/>
            <person name="Divon H.H."/>
            <person name="Lysoe E."/>
            <person name="Uhlig S."/>
            <person name="Proctor R.H."/>
        </authorList>
    </citation>
    <scope>NUCLEOTIDE SEQUENCE [LARGE SCALE GENOMIC DNA]</scope>
    <source>
        <strain evidence="2 3">NRRL 25214</strain>
    </source>
</reference>